<evidence type="ECO:0000256" key="6">
    <source>
        <dbReference type="ARBA" id="ARBA00022782"/>
    </source>
</evidence>
<dbReference type="PANTHER" id="PTHR11309:SF148">
    <property type="entry name" value="SECRETED FRIZZLED-RELATED PROTEIN 1"/>
    <property type="match status" value="1"/>
</dbReference>
<gene>
    <name evidence="12" type="ORF">CVLEPA_LOCUS14782</name>
</gene>
<evidence type="ECO:0000256" key="5">
    <source>
        <dbReference type="ARBA" id="ARBA00022687"/>
    </source>
</evidence>
<keyword evidence="5" id="KW-0879">Wnt signaling pathway</keyword>
<dbReference type="InterPro" id="IPR020067">
    <property type="entry name" value="Frizzled_dom"/>
</dbReference>
<feature type="chain" id="PRO_5047047217" evidence="9">
    <location>
        <begin position="19"/>
        <end position="318"/>
    </location>
</feature>
<dbReference type="Proteomes" id="UP001642483">
    <property type="component" value="Unassembled WGS sequence"/>
</dbReference>
<evidence type="ECO:0000256" key="8">
    <source>
        <dbReference type="PROSITE-ProRule" id="PRU00090"/>
    </source>
</evidence>
<proteinExistence type="inferred from homology"/>
<dbReference type="PROSITE" id="PS50038">
    <property type="entry name" value="FZ"/>
    <property type="match status" value="1"/>
</dbReference>
<keyword evidence="7 8" id="KW-1015">Disulfide bond</keyword>
<evidence type="ECO:0000256" key="9">
    <source>
        <dbReference type="SAM" id="SignalP"/>
    </source>
</evidence>
<dbReference type="SMART" id="SM00063">
    <property type="entry name" value="FRI"/>
    <property type="match status" value="1"/>
</dbReference>
<evidence type="ECO:0000256" key="3">
    <source>
        <dbReference type="ARBA" id="ARBA00022473"/>
    </source>
</evidence>
<comment type="caution">
    <text evidence="8">Lacks conserved residue(s) required for the propagation of feature annotation.</text>
</comment>
<dbReference type="EMBL" id="CAWYQH010000097">
    <property type="protein sequence ID" value="CAK8683744.1"/>
    <property type="molecule type" value="Genomic_DNA"/>
</dbReference>
<keyword evidence="9" id="KW-0732">Signal</keyword>
<feature type="signal peptide" evidence="9">
    <location>
        <begin position="1"/>
        <end position="18"/>
    </location>
</feature>
<dbReference type="InterPro" id="IPR001134">
    <property type="entry name" value="Netrin_domain"/>
</dbReference>
<reference evidence="12 13" key="1">
    <citation type="submission" date="2024-02" db="EMBL/GenBank/DDBJ databases">
        <authorList>
            <person name="Daric V."/>
            <person name="Darras S."/>
        </authorList>
    </citation>
    <scope>NUCLEOTIDE SEQUENCE [LARGE SCALE GENOMIC DNA]</scope>
</reference>
<dbReference type="Gene3D" id="2.40.50.120">
    <property type="match status" value="1"/>
</dbReference>
<dbReference type="SUPFAM" id="SSF50242">
    <property type="entry name" value="TIMP-like"/>
    <property type="match status" value="1"/>
</dbReference>
<dbReference type="InterPro" id="IPR018933">
    <property type="entry name" value="Netrin_module_non-TIMP"/>
</dbReference>
<evidence type="ECO:0000256" key="7">
    <source>
        <dbReference type="ARBA" id="ARBA00023157"/>
    </source>
</evidence>
<comment type="similarity">
    <text evidence="2">Belongs to the secreted frizzled-related protein (sFRP) family.</text>
</comment>
<evidence type="ECO:0000259" key="10">
    <source>
        <dbReference type="PROSITE" id="PS50038"/>
    </source>
</evidence>
<organism evidence="12 13">
    <name type="scientific">Clavelina lepadiformis</name>
    <name type="common">Light-bulb sea squirt</name>
    <name type="synonym">Ascidia lepadiformis</name>
    <dbReference type="NCBI Taxonomy" id="159417"/>
    <lineage>
        <taxon>Eukaryota</taxon>
        <taxon>Metazoa</taxon>
        <taxon>Chordata</taxon>
        <taxon>Tunicata</taxon>
        <taxon>Ascidiacea</taxon>
        <taxon>Aplousobranchia</taxon>
        <taxon>Clavelinidae</taxon>
        <taxon>Clavelina</taxon>
    </lineage>
</organism>
<feature type="disulfide bond" evidence="8">
    <location>
        <begin position="144"/>
        <end position="168"/>
    </location>
</feature>
<dbReference type="InterPro" id="IPR008993">
    <property type="entry name" value="TIMP-like_OB-fold"/>
</dbReference>
<feature type="domain" description="FZ" evidence="10">
    <location>
        <begin position="61"/>
        <end position="183"/>
    </location>
</feature>
<evidence type="ECO:0000313" key="13">
    <source>
        <dbReference type="Proteomes" id="UP001642483"/>
    </source>
</evidence>
<keyword evidence="4" id="KW-0964">Secreted</keyword>
<feature type="disulfide bond" evidence="8">
    <location>
        <begin position="76"/>
        <end position="122"/>
    </location>
</feature>
<dbReference type="SUPFAM" id="SSF63501">
    <property type="entry name" value="Frizzled cysteine-rich domain"/>
    <property type="match status" value="1"/>
</dbReference>
<keyword evidence="13" id="KW-1185">Reference proteome</keyword>
<comment type="caution">
    <text evidence="12">The sequence shown here is derived from an EMBL/GenBank/DDBJ whole genome shotgun (WGS) entry which is preliminary data.</text>
</comment>
<evidence type="ECO:0000256" key="4">
    <source>
        <dbReference type="ARBA" id="ARBA00022525"/>
    </source>
</evidence>
<dbReference type="Pfam" id="PF01392">
    <property type="entry name" value="Fz"/>
    <property type="match status" value="1"/>
</dbReference>
<dbReference type="Gene3D" id="1.10.2000.10">
    <property type="entry name" value="Frizzled cysteine-rich domain"/>
    <property type="match status" value="1"/>
</dbReference>
<sequence length="318" mass="36752">MHLSFVLISFSYVVCCQASGNFFPTVERQVQNIGQTEKIQREIVSPPTRIFNFPILDPSPSDQSQCKTIPSEFGLCYGMEYHRMRLPNLLGHETMKETLQQAKPWPPLVSKGCHPETQKFLCSLYAPVCMKGYEKSIQPCRSLCEAVRDACTPVMAQFSYPWPEMLDCSRFPDADSDQLCIPPRVLTSEPPEPKTCPPCRQKKVAVSIQRKFCSFDFVMRVRVKKLEFDQGRTKITINKRSRKIIRWPSSVRKSKKNALWMQDGLHCTCNVIKSSKARYLVTGWKTLRGLMLHSISRWNRKYKRIVKKMKKSNCRVVS</sequence>
<comment type="subcellular location">
    <subcellularLocation>
        <location evidence="1">Secreted</location>
    </subcellularLocation>
</comment>
<evidence type="ECO:0000259" key="11">
    <source>
        <dbReference type="PROSITE" id="PS50189"/>
    </source>
</evidence>
<protein>
    <submittedName>
        <fullName evidence="12">Uncharacterized protein</fullName>
    </submittedName>
</protein>
<evidence type="ECO:0000256" key="1">
    <source>
        <dbReference type="ARBA" id="ARBA00004613"/>
    </source>
</evidence>
<dbReference type="PROSITE" id="PS50189">
    <property type="entry name" value="NTR"/>
    <property type="match status" value="1"/>
</dbReference>
<dbReference type="Pfam" id="PF01759">
    <property type="entry name" value="NTR"/>
    <property type="match status" value="1"/>
</dbReference>
<keyword evidence="6" id="KW-0221">Differentiation</keyword>
<dbReference type="InterPro" id="IPR036790">
    <property type="entry name" value="Frizzled_dom_sf"/>
</dbReference>
<evidence type="ECO:0000256" key="2">
    <source>
        <dbReference type="ARBA" id="ARBA00010054"/>
    </source>
</evidence>
<dbReference type="PANTHER" id="PTHR11309">
    <property type="entry name" value="FRIZZLED"/>
    <property type="match status" value="1"/>
</dbReference>
<accession>A0ABP0FZB1</accession>
<name>A0ABP0FZB1_CLALP</name>
<evidence type="ECO:0000313" key="12">
    <source>
        <dbReference type="EMBL" id="CAK8683744.1"/>
    </source>
</evidence>
<keyword evidence="3" id="KW-0217">Developmental protein</keyword>
<feature type="domain" description="NTR" evidence="11">
    <location>
        <begin position="196"/>
        <end position="314"/>
    </location>
</feature>
<dbReference type="InterPro" id="IPR015526">
    <property type="entry name" value="Frizzled/SFRP"/>
</dbReference>
<feature type="disulfide bond" evidence="8">
    <location>
        <begin position="113"/>
        <end position="151"/>
    </location>
</feature>